<dbReference type="AlphaFoldDB" id="A0A0A8YI09"/>
<dbReference type="EMBL" id="GBRH01275348">
    <property type="protein sequence ID" value="JAD22547.1"/>
    <property type="molecule type" value="Transcribed_RNA"/>
</dbReference>
<name>A0A0A8YI09_ARUDO</name>
<reference evidence="1" key="1">
    <citation type="submission" date="2014-09" db="EMBL/GenBank/DDBJ databases">
        <authorList>
            <person name="Magalhaes I.L.F."/>
            <person name="Oliveira U."/>
            <person name="Santos F.R."/>
            <person name="Vidigal T.H.D.A."/>
            <person name="Brescovit A.D."/>
            <person name="Santos A.J."/>
        </authorList>
    </citation>
    <scope>NUCLEOTIDE SEQUENCE</scope>
    <source>
        <tissue evidence="1">Shoot tissue taken approximately 20 cm above the soil surface</tissue>
    </source>
</reference>
<protein>
    <submittedName>
        <fullName evidence="1">Uncharacterized protein</fullName>
    </submittedName>
</protein>
<proteinExistence type="predicted"/>
<accession>A0A0A8YI09</accession>
<evidence type="ECO:0000313" key="1">
    <source>
        <dbReference type="EMBL" id="JAD22547.1"/>
    </source>
</evidence>
<reference evidence="1" key="2">
    <citation type="journal article" date="2015" name="Data Brief">
        <title>Shoot transcriptome of the giant reed, Arundo donax.</title>
        <authorList>
            <person name="Barrero R.A."/>
            <person name="Guerrero F.D."/>
            <person name="Moolhuijzen P."/>
            <person name="Goolsby J.A."/>
            <person name="Tidwell J."/>
            <person name="Bellgard S.E."/>
            <person name="Bellgard M.I."/>
        </authorList>
    </citation>
    <scope>NUCLEOTIDE SEQUENCE</scope>
    <source>
        <tissue evidence="1">Shoot tissue taken approximately 20 cm above the soil surface</tissue>
    </source>
</reference>
<organism evidence="1">
    <name type="scientific">Arundo donax</name>
    <name type="common">Giant reed</name>
    <name type="synonym">Donax arundinaceus</name>
    <dbReference type="NCBI Taxonomy" id="35708"/>
    <lineage>
        <taxon>Eukaryota</taxon>
        <taxon>Viridiplantae</taxon>
        <taxon>Streptophyta</taxon>
        <taxon>Embryophyta</taxon>
        <taxon>Tracheophyta</taxon>
        <taxon>Spermatophyta</taxon>
        <taxon>Magnoliopsida</taxon>
        <taxon>Liliopsida</taxon>
        <taxon>Poales</taxon>
        <taxon>Poaceae</taxon>
        <taxon>PACMAD clade</taxon>
        <taxon>Arundinoideae</taxon>
        <taxon>Arundineae</taxon>
        <taxon>Arundo</taxon>
    </lineage>
</organism>
<sequence length="32" mass="3735">MLPLLVRTMRQTHVLSSYTKANTFSQRTNKDP</sequence>